<keyword evidence="2" id="KW-1185">Reference proteome</keyword>
<dbReference type="OrthoDB" id="5929228at2759"/>
<evidence type="ECO:0000313" key="2">
    <source>
        <dbReference type="Proteomes" id="UP000054653"/>
    </source>
</evidence>
<proteinExistence type="predicted"/>
<accession>A0A0V1CBS6</accession>
<comment type="caution">
    <text evidence="1">The sequence shown here is derived from an EMBL/GenBank/DDBJ whole genome shotgun (WGS) entry which is preliminary data.</text>
</comment>
<organism evidence="1 2">
    <name type="scientific">Trichinella britovi</name>
    <name type="common">Parasitic roundworm</name>
    <dbReference type="NCBI Taxonomy" id="45882"/>
    <lineage>
        <taxon>Eukaryota</taxon>
        <taxon>Metazoa</taxon>
        <taxon>Ecdysozoa</taxon>
        <taxon>Nematoda</taxon>
        <taxon>Enoplea</taxon>
        <taxon>Dorylaimia</taxon>
        <taxon>Trichinellida</taxon>
        <taxon>Trichinellidae</taxon>
        <taxon>Trichinella</taxon>
    </lineage>
</organism>
<dbReference type="EMBL" id="JYDI01000281">
    <property type="protein sequence ID" value="KRY46568.1"/>
    <property type="molecule type" value="Genomic_DNA"/>
</dbReference>
<sequence>MDFDMNVRLTRSGEITQELIVLPDANISAPVTDIDDDLPLWLKKQHLVVPVFCENQLNISAIISIYYFLKLIVEQPHYVYATHCIWNSQIIESELETFLRSMVFFSMSWYSMYCSTEL</sequence>
<gene>
    <name evidence="1" type="ORF">T03_15758</name>
</gene>
<dbReference type="AlphaFoldDB" id="A0A0V1CBS6"/>
<evidence type="ECO:0000313" key="1">
    <source>
        <dbReference type="EMBL" id="KRY46568.1"/>
    </source>
</evidence>
<dbReference type="Proteomes" id="UP000054653">
    <property type="component" value="Unassembled WGS sequence"/>
</dbReference>
<name>A0A0V1CBS6_TRIBR</name>
<reference evidence="1 2" key="1">
    <citation type="submission" date="2015-01" db="EMBL/GenBank/DDBJ databases">
        <title>Evolution of Trichinella species and genotypes.</title>
        <authorList>
            <person name="Korhonen P.K."/>
            <person name="Edoardo P."/>
            <person name="Giuseppe L.R."/>
            <person name="Gasser R.B."/>
        </authorList>
    </citation>
    <scope>NUCLEOTIDE SEQUENCE [LARGE SCALE GENOMIC DNA]</scope>
    <source>
        <strain evidence="1">ISS120</strain>
    </source>
</reference>
<protein>
    <submittedName>
        <fullName evidence="1">Uncharacterized protein</fullName>
    </submittedName>
</protein>